<proteinExistence type="predicted"/>
<evidence type="ECO:0000313" key="2">
    <source>
        <dbReference type="Proteomes" id="UP000191342"/>
    </source>
</evidence>
<name>A0A1V6SWK0_9EURO</name>
<organism evidence="1 2">
    <name type="scientific">Penicillium flavigenum</name>
    <dbReference type="NCBI Taxonomy" id="254877"/>
    <lineage>
        <taxon>Eukaryota</taxon>
        <taxon>Fungi</taxon>
        <taxon>Dikarya</taxon>
        <taxon>Ascomycota</taxon>
        <taxon>Pezizomycotina</taxon>
        <taxon>Eurotiomycetes</taxon>
        <taxon>Eurotiomycetidae</taxon>
        <taxon>Eurotiales</taxon>
        <taxon>Aspergillaceae</taxon>
        <taxon>Penicillium</taxon>
    </lineage>
</organism>
<dbReference type="AlphaFoldDB" id="A0A1V6SWK0"/>
<comment type="caution">
    <text evidence="1">The sequence shown here is derived from an EMBL/GenBank/DDBJ whole genome shotgun (WGS) entry which is preliminary data.</text>
</comment>
<keyword evidence="2" id="KW-1185">Reference proteome</keyword>
<protein>
    <submittedName>
        <fullName evidence="1">Uncharacterized protein</fullName>
    </submittedName>
</protein>
<dbReference type="EMBL" id="MLQL01000022">
    <property type="protein sequence ID" value="OQE18099.1"/>
    <property type="molecule type" value="Genomic_DNA"/>
</dbReference>
<gene>
    <name evidence="1" type="ORF">PENFLA_c022G09590</name>
</gene>
<dbReference type="OrthoDB" id="10524152at2759"/>
<evidence type="ECO:0000313" key="1">
    <source>
        <dbReference type="EMBL" id="OQE18099.1"/>
    </source>
</evidence>
<accession>A0A1V6SWK0</accession>
<reference evidence="2" key="1">
    <citation type="journal article" date="2017" name="Nat. Microbiol.">
        <title>Global analysis of biosynthetic gene clusters reveals vast potential of secondary metabolite production in Penicillium species.</title>
        <authorList>
            <person name="Nielsen J.C."/>
            <person name="Grijseels S."/>
            <person name="Prigent S."/>
            <person name="Ji B."/>
            <person name="Dainat J."/>
            <person name="Nielsen K.F."/>
            <person name="Frisvad J.C."/>
            <person name="Workman M."/>
            <person name="Nielsen J."/>
        </authorList>
    </citation>
    <scope>NUCLEOTIDE SEQUENCE [LARGE SCALE GENOMIC DNA]</scope>
    <source>
        <strain evidence="2">IBT 14082</strain>
    </source>
</reference>
<dbReference type="Proteomes" id="UP000191342">
    <property type="component" value="Unassembled WGS sequence"/>
</dbReference>
<sequence>MEHIAQVSIQLPHLNPADMSVHDTSCAFGLQRSTEGYQPWQFPKVEIDLPKNFCELIPALWTSIFPMLIGSTLQPKQRPVFDIVVNTLSSPLDRVRSAADQPRWQGGNWQVPPYYATPATLT</sequence>